<keyword evidence="8" id="KW-0902">Two-component regulatory system</keyword>
<evidence type="ECO:0000313" key="13">
    <source>
        <dbReference type="Proteomes" id="UP000567795"/>
    </source>
</evidence>
<evidence type="ECO:0000256" key="6">
    <source>
        <dbReference type="ARBA" id="ARBA00022777"/>
    </source>
</evidence>
<feature type="transmembrane region" description="Helical" evidence="10">
    <location>
        <begin position="183"/>
        <end position="207"/>
    </location>
</feature>
<evidence type="ECO:0000256" key="7">
    <source>
        <dbReference type="ARBA" id="ARBA00022840"/>
    </source>
</evidence>
<keyword evidence="10" id="KW-0472">Membrane</keyword>
<dbReference type="InterPro" id="IPR050482">
    <property type="entry name" value="Sensor_HK_TwoCompSys"/>
</dbReference>
<keyword evidence="13" id="KW-1185">Reference proteome</keyword>
<dbReference type="SMART" id="SM00387">
    <property type="entry name" value="HATPase_c"/>
    <property type="match status" value="1"/>
</dbReference>
<dbReference type="PANTHER" id="PTHR24421:SF10">
    <property type="entry name" value="NITRATE_NITRITE SENSOR PROTEIN NARQ"/>
    <property type="match status" value="1"/>
</dbReference>
<feature type="domain" description="Histidine kinase/HSP90-like ATPase" evidence="11">
    <location>
        <begin position="366"/>
        <end position="464"/>
    </location>
</feature>
<dbReference type="CDD" id="cd16917">
    <property type="entry name" value="HATPase_UhpB-NarQ-NarX-like"/>
    <property type="match status" value="1"/>
</dbReference>
<keyword evidence="7" id="KW-0067">ATP-binding</keyword>
<dbReference type="InterPro" id="IPR011712">
    <property type="entry name" value="Sig_transdc_His_kin_sub3_dim/P"/>
</dbReference>
<gene>
    <name evidence="12" type="ORF">FHU37_003392</name>
</gene>
<dbReference type="PANTHER" id="PTHR24421">
    <property type="entry name" value="NITRATE/NITRITE SENSOR PROTEIN NARX-RELATED"/>
    <property type="match status" value="1"/>
</dbReference>
<feature type="transmembrane region" description="Helical" evidence="10">
    <location>
        <begin position="112"/>
        <end position="128"/>
    </location>
</feature>
<organism evidence="12 13">
    <name type="scientific">Allostreptomyces psammosilenae</name>
    <dbReference type="NCBI Taxonomy" id="1892865"/>
    <lineage>
        <taxon>Bacteria</taxon>
        <taxon>Bacillati</taxon>
        <taxon>Actinomycetota</taxon>
        <taxon>Actinomycetes</taxon>
        <taxon>Kitasatosporales</taxon>
        <taxon>Streptomycetaceae</taxon>
        <taxon>Allostreptomyces</taxon>
    </lineage>
</organism>
<keyword evidence="10" id="KW-0812">Transmembrane</keyword>
<dbReference type="Gene3D" id="1.20.5.1930">
    <property type="match status" value="1"/>
</dbReference>
<evidence type="ECO:0000259" key="11">
    <source>
        <dbReference type="SMART" id="SM00387"/>
    </source>
</evidence>
<dbReference type="InterPro" id="IPR055558">
    <property type="entry name" value="DUF7134"/>
</dbReference>
<dbReference type="Pfam" id="PF07730">
    <property type="entry name" value="HisKA_3"/>
    <property type="match status" value="1"/>
</dbReference>
<dbReference type="SUPFAM" id="SSF55874">
    <property type="entry name" value="ATPase domain of HSP90 chaperone/DNA topoisomerase II/histidine kinase"/>
    <property type="match status" value="1"/>
</dbReference>
<keyword evidence="3" id="KW-0597">Phosphoprotein</keyword>
<evidence type="ECO:0000256" key="3">
    <source>
        <dbReference type="ARBA" id="ARBA00022553"/>
    </source>
</evidence>
<keyword evidence="5" id="KW-0547">Nucleotide-binding</keyword>
<protein>
    <recommendedName>
        <fullName evidence="2">histidine kinase</fullName>
        <ecNumber evidence="2">2.7.13.3</ecNumber>
    </recommendedName>
</protein>
<feature type="region of interest" description="Disordered" evidence="9">
    <location>
        <begin position="299"/>
        <end position="336"/>
    </location>
</feature>
<keyword evidence="6 12" id="KW-0418">Kinase</keyword>
<feature type="transmembrane region" description="Helical" evidence="10">
    <location>
        <begin position="52"/>
        <end position="72"/>
    </location>
</feature>
<sequence>MDVRRPGAADDRTDAAAGGAGAVARAAVGAGGSGAGVGACVPGGERLSRRRLVALDGLAAAGYLAVFSLLPIRQTPPLVAGSPPVELAAWGEFAVMAAMAAPLAARRLWPRSVFAVVLAASLLSVYLGVVRDSFVAAAFALYPVAVAPRGDRPRVPTRVVGGFAAAGLVGMAVAGPATPFGWAAYTVAQLVVGVVALAAAWTVGSAVRERRAHAARSAEQLASRAVAEERLRIARELHDVVAHSMSVITVKAAIGNHVFAARPEEARDALRVIETTSRQALTEMRAMLGVLRATGGAGGAGGTGGGVAGGAPDTSDPARGAPDGPEPADLAPSPGLAGLPALAERAAMVGVRVGLEVSGADGLPEGLELAVYRIVQEAVTNVVRHAAPASCRVVVRGDGSGVRIEVTDDGPGTRLLPAAAGHEQEPGHGLIGMRERVMMYGGDFSAGPGPRGGFRVRAHLPYAAPKAGTEAGTNAAVSVTTAGGDDG</sequence>
<feature type="compositionally biased region" description="Gly residues" evidence="9">
    <location>
        <begin position="299"/>
        <end position="309"/>
    </location>
</feature>
<dbReference type="Pfam" id="PF02518">
    <property type="entry name" value="HATPase_c"/>
    <property type="match status" value="1"/>
</dbReference>
<comment type="caution">
    <text evidence="12">The sequence shown here is derived from an EMBL/GenBank/DDBJ whole genome shotgun (WGS) entry which is preliminary data.</text>
</comment>
<dbReference type="Gene3D" id="3.30.565.10">
    <property type="entry name" value="Histidine kinase-like ATPase, C-terminal domain"/>
    <property type="match status" value="1"/>
</dbReference>
<feature type="transmembrane region" description="Helical" evidence="10">
    <location>
        <begin position="159"/>
        <end position="177"/>
    </location>
</feature>
<evidence type="ECO:0000313" key="12">
    <source>
        <dbReference type="EMBL" id="NYI06449.1"/>
    </source>
</evidence>
<evidence type="ECO:0000256" key="2">
    <source>
        <dbReference type="ARBA" id="ARBA00012438"/>
    </source>
</evidence>
<dbReference type="AlphaFoldDB" id="A0A852ZW55"/>
<reference evidence="12 13" key="1">
    <citation type="submission" date="2020-07" db="EMBL/GenBank/DDBJ databases">
        <title>Sequencing the genomes of 1000 actinobacteria strains.</title>
        <authorList>
            <person name="Klenk H.-P."/>
        </authorList>
    </citation>
    <scope>NUCLEOTIDE SEQUENCE [LARGE SCALE GENOMIC DNA]</scope>
    <source>
        <strain evidence="12 13">DSM 42178</strain>
    </source>
</reference>
<dbReference type="GO" id="GO:0005524">
    <property type="term" value="F:ATP binding"/>
    <property type="evidence" value="ECO:0007669"/>
    <property type="project" value="UniProtKB-KW"/>
</dbReference>
<dbReference type="EMBL" id="JACBZD010000001">
    <property type="protein sequence ID" value="NYI06449.1"/>
    <property type="molecule type" value="Genomic_DNA"/>
</dbReference>
<evidence type="ECO:0000256" key="4">
    <source>
        <dbReference type="ARBA" id="ARBA00022679"/>
    </source>
</evidence>
<evidence type="ECO:0000256" key="1">
    <source>
        <dbReference type="ARBA" id="ARBA00000085"/>
    </source>
</evidence>
<dbReference type="GO" id="GO:0046983">
    <property type="term" value="F:protein dimerization activity"/>
    <property type="evidence" value="ECO:0007669"/>
    <property type="project" value="InterPro"/>
</dbReference>
<evidence type="ECO:0000256" key="8">
    <source>
        <dbReference type="ARBA" id="ARBA00023012"/>
    </source>
</evidence>
<evidence type="ECO:0000256" key="9">
    <source>
        <dbReference type="SAM" id="MobiDB-lite"/>
    </source>
</evidence>
<keyword evidence="4" id="KW-0808">Transferase</keyword>
<dbReference type="RefSeq" id="WP_312892643.1">
    <property type="nucleotide sequence ID" value="NZ_JACBZD010000001.1"/>
</dbReference>
<dbReference type="Proteomes" id="UP000567795">
    <property type="component" value="Unassembled WGS sequence"/>
</dbReference>
<dbReference type="EC" id="2.7.13.3" evidence="2"/>
<keyword evidence="10" id="KW-1133">Transmembrane helix</keyword>
<dbReference type="GO" id="GO:0016020">
    <property type="term" value="C:membrane"/>
    <property type="evidence" value="ECO:0007669"/>
    <property type="project" value="InterPro"/>
</dbReference>
<name>A0A852ZW55_9ACTN</name>
<accession>A0A852ZW55</accession>
<dbReference type="InterPro" id="IPR036890">
    <property type="entry name" value="HATPase_C_sf"/>
</dbReference>
<proteinExistence type="predicted"/>
<dbReference type="GO" id="GO:0000155">
    <property type="term" value="F:phosphorelay sensor kinase activity"/>
    <property type="evidence" value="ECO:0007669"/>
    <property type="project" value="InterPro"/>
</dbReference>
<dbReference type="Pfam" id="PF23539">
    <property type="entry name" value="DUF7134"/>
    <property type="match status" value="1"/>
</dbReference>
<evidence type="ECO:0000256" key="5">
    <source>
        <dbReference type="ARBA" id="ARBA00022741"/>
    </source>
</evidence>
<comment type="catalytic activity">
    <reaction evidence="1">
        <text>ATP + protein L-histidine = ADP + protein N-phospho-L-histidine.</text>
        <dbReference type="EC" id="2.7.13.3"/>
    </reaction>
</comment>
<evidence type="ECO:0000256" key="10">
    <source>
        <dbReference type="SAM" id="Phobius"/>
    </source>
</evidence>
<dbReference type="InterPro" id="IPR003594">
    <property type="entry name" value="HATPase_dom"/>
</dbReference>